<dbReference type="Pfam" id="PF13546">
    <property type="entry name" value="DDE_5"/>
    <property type="match status" value="1"/>
</dbReference>
<keyword evidence="6" id="KW-1185">Reference proteome</keyword>
<dbReference type="SUPFAM" id="SSF53098">
    <property type="entry name" value="Ribonuclease H-like"/>
    <property type="match status" value="1"/>
</dbReference>
<protein>
    <recommendedName>
        <fullName evidence="2">Transposase IS701-like DDE domain-containing protein</fullName>
    </recommendedName>
</protein>
<dbReference type="KEGG" id="ahel:Q31a_08060"/>
<dbReference type="AlphaFoldDB" id="A0A518GAQ1"/>
<evidence type="ECO:0000256" key="1">
    <source>
        <dbReference type="SAM" id="MobiDB-lite"/>
    </source>
</evidence>
<evidence type="ECO:0000313" key="3">
    <source>
        <dbReference type="EMBL" id="QDV21754.1"/>
    </source>
</evidence>
<dbReference type="InterPro" id="IPR012337">
    <property type="entry name" value="RNaseH-like_sf"/>
</dbReference>
<feature type="compositionally biased region" description="Basic residues" evidence="1">
    <location>
        <begin position="230"/>
        <end position="240"/>
    </location>
</feature>
<dbReference type="KEGG" id="ahel:Q31a_00330"/>
<dbReference type="EMBL" id="CP036298">
    <property type="protein sequence ID" value="QDV22520.1"/>
    <property type="molecule type" value="Genomic_DNA"/>
</dbReference>
<accession>A0A518GAQ1</accession>
<organism evidence="5 6">
    <name type="scientific">Aureliella helgolandensis</name>
    <dbReference type="NCBI Taxonomy" id="2527968"/>
    <lineage>
        <taxon>Bacteria</taxon>
        <taxon>Pseudomonadati</taxon>
        <taxon>Planctomycetota</taxon>
        <taxon>Planctomycetia</taxon>
        <taxon>Pirellulales</taxon>
        <taxon>Pirellulaceae</taxon>
        <taxon>Aureliella</taxon>
    </lineage>
</organism>
<evidence type="ECO:0000313" key="5">
    <source>
        <dbReference type="EMBL" id="QDV25682.1"/>
    </source>
</evidence>
<name>A0A518GAQ1_9BACT</name>
<dbReference type="InterPro" id="IPR038721">
    <property type="entry name" value="IS701-like_DDE_dom"/>
</dbReference>
<reference evidence="5 6" key="1">
    <citation type="submission" date="2019-02" db="EMBL/GenBank/DDBJ databases">
        <title>Deep-cultivation of Planctomycetes and their phenomic and genomic characterization uncovers novel biology.</title>
        <authorList>
            <person name="Wiegand S."/>
            <person name="Jogler M."/>
            <person name="Boedeker C."/>
            <person name="Pinto D."/>
            <person name="Vollmers J."/>
            <person name="Rivas-Marin E."/>
            <person name="Kohn T."/>
            <person name="Peeters S.H."/>
            <person name="Heuer A."/>
            <person name="Rast P."/>
            <person name="Oberbeckmann S."/>
            <person name="Bunk B."/>
            <person name="Jeske O."/>
            <person name="Meyerdierks A."/>
            <person name="Storesund J.E."/>
            <person name="Kallscheuer N."/>
            <person name="Luecker S."/>
            <person name="Lage O.M."/>
            <person name="Pohl T."/>
            <person name="Merkel B.J."/>
            <person name="Hornburger P."/>
            <person name="Mueller R.-W."/>
            <person name="Bruemmer F."/>
            <person name="Labrenz M."/>
            <person name="Spormann A.M."/>
            <person name="Op den Camp H."/>
            <person name="Overmann J."/>
            <person name="Amann R."/>
            <person name="Jetten M.S.M."/>
            <person name="Mascher T."/>
            <person name="Medema M.H."/>
            <person name="Devos D.P."/>
            <person name="Kaster A.-K."/>
            <person name="Ovreas L."/>
            <person name="Rohde M."/>
            <person name="Galperin M.Y."/>
            <person name="Jogler C."/>
        </authorList>
    </citation>
    <scope>NUCLEOTIDE SEQUENCE [LARGE SCALE GENOMIC DNA]</scope>
    <source>
        <strain evidence="5 6">Q31a</strain>
    </source>
</reference>
<evidence type="ECO:0000313" key="4">
    <source>
        <dbReference type="EMBL" id="QDV22520.1"/>
    </source>
</evidence>
<dbReference type="EMBL" id="CP036298">
    <property type="protein sequence ID" value="QDV21754.1"/>
    <property type="molecule type" value="Genomic_DNA"/>
</dbReference>
<feature type="domain" description="Transposase IS701-like DDE" evidence="2">
    <location>
        <begin position="20"/>
        <end position="253"/>
    </location>
</feature>
<proteinExistence type="predicted"/>
<dbReference type="Proteomes" id="UP000318017">
    <property type="component" value="Chromosome"/>
</dbReference>
<dbReference type="OrthoDB" id="264094at2"/>
<feature type="region of interest" description="Disordered" evidence="1">
    <location>
        <begin position="221"/>
        <end position="247"/>
    </location>
</feature>
<dbReference type="EMBL" id="CP036298">
    <property type="protein sequence ID" value="QDV25682.1"/>
    <property type="molecule type" value="Genomic_DNA"/>
</dbReference>
<evidence type="ECO:0000259" key="2">
    <source>
        <dbReference type="Pfam" id="PF13546"/>
    </source>
</evidence>
<dbReference type="RefSeq" id="WP_145072406.1">
    <property type="nucleotide sequence ID" value="NZ_CP036298.1"/>
</dbReference>
<evidence type="ECO:0000313" key="6">
    <source>
        <dbReference type="Proteomes" id="UP000318017"/>
    </source>
</evidence>
<dbReference type="KEGG" id="ahel:Q31a_40090"/>
<sequence length="436" mass="49486">MDIATSFMPLLQVFTAAMTEPTAQSFKQFVAGWIFAPRRNITGALRAIDPTKHHSAYHRIFAGARWSIDQVGLAMFDLVVKLTDQQHCYLVGDDTLIHKTGLKIYGTGMHRDASQSSSGFTSFRWGHCWVVLCVLVPSRKDPTRKYAIPVLMRLYLNTKTNKKLRRKHRKKTDLMLEMIQLLTQHAGEKSLHFLGDSAYTGGRMLEQIPSGMHVTGRIGKDARLCEGPRPKKPGRGRPPRRGPVLPKPTEMLATKGLRRTTINLYSQSSFHVRITSVVCRLYLAPEREVKVVAVEHLRGGRGIEVFYSTNVNLSEEEILQRFSFRWPVETTFQEAKGHLGLGEPQNRVRAAVRRTTPSMFYLYGLIVLWHEHVRPEPGPFIRMWRGKRHASFADMLATLRRDSVEETRQSIFSAGRLPPAAQKLIKPLEVLLSLAA</sequence>
<gene>
    <name evidence="3" type="ORF">Q31a_00330</name>
    <name evidence="4" type="ORF">Q31a_08060</name>
    <name evidence="5" type="ORF">Q31a_40090</name>
</gene>